<evidence type="ECO:0008006" key="3">
    <source>
        <dbReference type="Google" id="ProtNLM"/>
    </source>
</evidence>
<name>A0A8J4E6J7_9ACTN</name>
<gene>
    <name evidence="1" type="ORF">Vau01_084130</name>
</gene>
<dbReference type="RefSeq" id="WP_204005550.1">
    <property type="nucleotide sequence ID" value="NZ_BOPG01000061.1"/>
</dbReference>
<protein>
    <recommendedName>
        <fullName evidence="3">DUF1266 domain-containing protein</fullName>
    </recommendedName>
</protein>
<reference evidence="1" key="1">
    <citation type="submission" date="2021-01" db="EMBL/GenBank/DDBJ databases">
        <title>Whole genome shotgun sequence of Virgisporangium aurantiacum NBRC 16421.</title>
        <authorList>
            <person name="Komaki H."/>
            <person name="Tamura T."/>
        </authorList>
    </citation>
    <scope>NUCLEOTIDE SEQUENCE</scope>
    <source>
        <strain evidence="1">NBRC 16421</strain>
    </source>
</reference>
<organism evidence="1 2">
    <name type="scientific">Virgisporangium aurantiacum</name>
    <dbReference type="NCBI Taxonomy" id="175570"/>
    <lineage>
        <taxon>Bacteria</taxon>
        <taxon>Bacillati</taxon>
        <taxon>Actinomycetota</taxon>
        <taxon>Actinomycetes</taxon>
        <taxon>Micromonosporales</taxon>
        <taxon>Micromonosporaceae</taxon>
        <taxon>Virgisporangium</taxon>
    </lineage>
</organism>
<accession>A0A8J4E6J7</accession>
<sequence length="293" mass="32757">MAWQWLTALAGLVLLGVLWWVFVSGGRWSRPLLWCLLRPRAYRGLRRAGVRGVRGVSLVGQWFTPAQVRRLGWPGATLQLLVGGSGRRSAVGFDTSGWDADAFIDAVHAGGRRWSDYTASTTWLSLFRLGVEDADEFVRYARAREPRVDIDVALRYGLAEQRIPYDVFPTMLRGLERGGAKEPALMRRLLDELALAGRRDHDGYQGGWAGLAAWVDLDGEAYVRALRRSAWEPDEVFERWLSWREVGERAPDLQPALWHAAGFGVEEAMEMLDAGEPPDVDTLAGLAALRRDG</sequence>
<dbReference type="Proteomes" id="UP000612585">
    <property type="component" value="Unassembled WGS sequence"/>
</dbReference>
<proteinExistence type="predicted"/>
<dbReference type="EMBL" id="BOPG01000061">
    <property type="protein sequence ID" value="GIJ60897.1"/>
    <property type="molecule type" value="Genomic_DNA"/>
</dbReference>
<dbReference type="AlphaFoldDB" id="A0A8J4E6J7"/>
<comment type="caution">
    <text evidence="1">The sequence shown here is derived from an EMBL/GenBank/DDBJ whole genome shotgun (WGS) entry which is preliminary data.</text>
</comment>
<evidence type="ECO:0000313" key="1">
    <source>
        <dbReference type="EMBL" id="GIJ60897.1"/>
    </source>
</evidence>
<evidence type="ECO:0000313" key="2">
    <source>
        <dbReference type="Proteomes" id="UP000612585"/>
    </source>
</evidence>
<keyword evidence="2" id="KW-1185">Reference proteome</keyword>